<gene>
    <name evidence="1" type="ORF">RFV38_04725</name>
</gene>
<name>A0ABU4W8G1_9FUSO</name>
<organism evidence="1 2">
    <name type="scientific">Candidatus Cetobacterium colombiensis</name>
    <dbReference type="NCBI Taxonomy" id="3073100"/>
    <lineage>
        <taxon>Bacteria</taxon>
        <taxon>Fusobacteriati</taxon>
        <taxon>Fusobacteriota</taxon>
        <taxon>Fusobacteriia</taxon>
        <taxon>Fusobacteriales</taxon>
        <taxon>Fusobacteriaceae</taxon>
        <taxon>Cetobacterium</taxon>
    </lineage>
</organism>
<reference evidence="2" key="1">
    <citation type="submission" date="2023-07" db="EMBL/GenBank/DDBJ databases">
        <authorList>
            <person name="Colorado M.A."/>
            <person name="Villamil L.M."/>
            <person name="Melo J.F."/>
            <person name="Rodriguez J.A."/>
            <person name="Ruiz R.Y."/>
        </authorList>
    </citation>
    <scope>NUCLEOTIDE SEQUENCE [LARGE SCALE GENOMIC DNA]</scope>
    <source>
        <strain evidence="2">C33</strain>
    </source>
</reference>
<comment type="caution">
    <text evidence="1">The sequence shown here is derived from an EMBL/GenBank/DDBJ whole genome shotgun (WGS) entry which is preliminary data.</text>
</comment>
<evidence type="ECO:0000313" key="1">
    <source>
        <dbReference type="EMBL" id="MDX8335803.1"/>
    </source>
</evidence>
<sequence>MRKLLSIFGLRKEKKKKTLFSLLFLSFNFDFNIWNRSYINL</sequence>
<accession>A0ABU4W8G1</accession>
<evidence type="ECO:0000313" key="2">
    <source>
        <dbReference type="Proteomes" id="UP001279681"/>
    </source>
</evidence>
<keyword evidence="2" id="KW-1185">Reference proteome</keyword>
<dbReference type="EMBL" id="JAVIKH010000004">
    <property type="protein sequence ID" value="MDX8335803.1"/>
    <property type="molecule type" value="Genomic_DNA"/>
</dbReference>
<proteinExistence type="predicted"/>
<dbReference type="RefSeq" id="WP_320313206.1">
    <property type="nucleotide sequence ID" value="NZ_JAVIKH010000004.1"/>
</dbReference>
<protein>
    <submittedName>
        <fullName evidence="1">Uncharacterized protein</fullName>
    </submittedName>
</protein>
<dbReference type="Proteomes" id="UP001279681">
    <property type="component" value="Unassembled WGS sequence"/>
</dbReference>